<accession>A0A6P3ZX12</accession>
<dbReference type="KEGG" id="zju:107416209"/>
<protein>
    <submittedName>
        <fullName evidence="2">Uncharacterized protein LOC107416209</fullName>
    </submittedName>
</protein>
<gene>
    <name evidence="2" type="primary">LOC107416209</name>
</gene>
<dbReference type="Proteomes" id="UP001652623">
    <property type="component" value="Chromosome 4"/>
</dbReference>
<dbReference type="RefSeq" id="XP_015880163.2">
    <property type="nucleotide sequence ID" value="XM_016024677.4"/>
</dbReference>
<evidence type="ECO:0000313" key="2">
    <source>
        <dbReference type="RefSeq" id="XP_015880163.2"/>
    </source>
</evidence>
<proteinExistence type="predicted"/>
<name>A0A6P3ZX12_ZIZJJ</name>
<dbReference type="AlphaFoldDB" id="A0A6P3ZX12"/>
<dbReference type="GeneID" id="107416209"/>
<organism evidence="1 2">
    <name type="scientific">Ziziphus jujuba</name>
    <name type="common">Chinese jujube</name>
    <name type="synonym">Ziziphus sativa</name>
    <dbReference type="NCBI Taxonomy" id="326968"/>
    <lineage>
        <taxon>Eukaryota</taxon>
        <taxon>Viridiplantae</taxon>
        <taxon>Streptophyta</taxon>
        <taxon>Embryophyta</taxon>
        <taxon>Tracheophyta</taxon>
        <taxon>Spermatophyta</taxon>
        <taxon>Magnoliopsida</taxon>
        <taxon>eudicotyledons</taxon>
        <taxon>Gunneridae</taxon>
        <taxon>Pentapetalae</taxon>
        <taxon>rosids</taxon>
        <taxon>fabids</taxon>
        <taxon>Rosales</taxon>
        <taxon>Rhamnaceae</taxon>
        <taxon>Paliureae</taxon>
        <taxon>Ziziphus</taxon>
    </lineage>
</organism>
<reference evidence="2" key="1">
    <citation type="submission" date="2025-08" db="UniProtKB">
        <authorList>
            <consortium name="RefSeq"/>
        </authorList>
    </citation>
    <scope>IDENTIFICATION</scope>
    <source>
        <tissue evidence="2">Seedling</tissue>
    </source>
</reference>
<evidence type="ECO:0000313" key="1">
    <source>
        <dbReference type="Proteomes" id="UP001652623"/>
    </source>
</evidence>
<keyword evidence="1" id="KW-1185">Reference proteome</keyword>
<dbReference type="InParanoid" id="A0A6P3ZX12"/>
<sequence length="362" mass="39794">MASDIIFLNDAKLRTLADMIHGIERKNLGDLNFASTTEEVVYLRICNNNLQSVGNLLDQSGETVRKYKSDDVRGPIAVLIHSYTETCLNNALQIFNNYTLRRDYLDKLTSHLQNLIKELDDLDTSNHADVAALNDQIKHYNEAVINYTKMTQNTRASEDFSRRLRSSGIDFPTFVKKYQTILGFSGPFDKLTDEQKLLVYDAIIEASGRGKVLSHKVLKAIALPGSFSSNEVKHISIKDVFGKAMLLKNAASITWDVYTSDHPIRTATRDAIVEIAKKGGALLEDIVTAAIVTLEIAEATSLFVTGVGFVAGFVGGYIVGEIAGAVFDAIFGSAGNNPLPNKDHIFYVATMPDGKELARIIA</sequence>